<dbReference type="SUPFAM" id="SSF161098">
    <property type="entry name" value="MetI-like"/>
    <property type="match status" value="1"/>
</dbReference>
<feature type="transmembrane region" description="Helical" evidence="7">
    <location>
        <begin position="72"/>
        <end position="93"/>
    </location>
</feature>
<proteinExistence type="inferred from homology"/>
<keyword evidence="6 7" id="KW-0472">Membrane</keyword>
<comment type="caution">
    <text evidence="9">The sequence shown here is derived from an EMBL/GenBank/DDBJ whole genome shotgun (WGS) entry which is preliminary data.</text>
</comment>
<evidence type="ECO:0000256" key="1">
    <source>
        <dbReference type="ARBA" id="ARBA00004651"/>
    </source>
</evidence>
<keyword evidence="2 7" id="KW-0813">Transport</keyword>
<evidence type="ECO:0000256" key="2">
    <source>
        <dbReference type="ARBA" id="ARBA00022448"/>
    </source>
</evidence>
<reference evidence="9 10" key="1">
    <citation type="submission" date="2021-10" db="EMBL/GenBank/DDBJ databases">
        <title>Anaerobic single-cell dispensing facilitates the cultivation of human gut bacteria.</title>
        <authorList>
            <person name="Afrizal A."/>
        </authorList>
    </citation>
    <scope>NUCLEOTIDE SEQUENCE [LARGE SCALE GENOMIC DNA]</scope>
    <source>
        <strain evidence="9 10">CLA-AA-H246</strain>
    </source>
</reference>
<evidence type="ECO:0000256" key="7">
    <source>
        <dbReference type="RuleBase" id="RU363032"/>
    </source>
</evidence>
<comment type="similarity">
    <text evidence="7">Belongs to the binding-protein-dependent transport system permease family.</text>
</comment>
<evidence type="ECO:0000313" key="10">
    <source>
        <dbReference type="Proteomes" id="UP001299235"/>
    </source>
</evidence>
<dbReference type="PANTHER" id="PTHR30151:SF0">
    <property type="entry name" value="ABC TRANSPORTER PERMEASE PROTEIN MJ0413-RELATED"/>
    <property type="match status" value="1"/>
</dbReference>
<feature type="domain" description="ABC transmembrane type-1" evidence="8">
    <location>
        <begin position="64"/>
        <end position="244"/>
    </location>
</feature>
<comment type="subcellular location">
    <subcellularLocation>
        <location evidence="1 7">Cell membrane</location>
        <topology evidence="1 7">Multi-pass membrane protein</topology>
    </subcellularLocation>
</comment>
<dbReference type="InterPro" id="IPR035906">
    <property type="entry name" value="MetI-like_sf"/>
</dbReference>
<organism evidence="9 10">
    <name type="scientific">Hominisplanchenecus faecis</name>
    <dbReference type="NCBI Taxonomy" id="2885351"/>
    <lineage>
        <taxon>Bacteria</taxon>
        <taxon>Bacillati</taxon>
        <taxon>Bacillota</taxon>
        <taxon>Clostridia</taxon>
        <taxon>Lachnospirales</taxon>
        <taxon>Lachnospiraceae</taxon>
        <taxon>Hominisplanchenecus</taxon>
    </lineage>
</organism>
<gene>
    <name evidence="9" type="ORF">LKD42_01975</name>
</gene>
<dbReference type="EMBL" id="JAJEQE010000003">
    <property type="protein sequence ID" value="MCC2148028.1"/>
    <property type="molecule type" value="Genomic_DNA"/>
</dbReference>
<feature type="transmembrane region" description="Helical" evidence="7">
    <location>
        <begin position="130"/>
        <end position="149"/>
    </location>
</feature>
<dbReference type="Gene3D" id="1.10.3720.10">
    <property type="entry name" value="MetI-like"/>
    <property type="match status" value="1"/>
</dbReference>
<accession>A0ABS8ES84</accession>
<evidence type="ECO:0000256" key="6">
    <source>
        <dbReference type="ARBA" id="ARBA00023136"/>
    </source>
</evidence>
<dbReference type="PANTHER" id="PTHR30151">
    <property type="entry name" value="ALKANE SULFONATE ABC TRANSPORTER-RELATED, MEMBRANE SUBUNIT"/>
    <property type="match status" value="1"/>
</dbReference>
<keyword evidence="4 7" id="KW-0812">Transmembrane</keyword>
<dbReference type="InterPro" id="IPR000515">
    <property type="entry name" value="MetI-like"/>
</dbReference>
<dbReference type="RefSeq" id="WP_147632084.1">
    <property type="nucleotide sequence ID" value="NZ_JAJEQE010000003.1"/>
</dbReference>
<evidence type="ECO:0000256" key="4">
    <source>
        <dbReference type="ARBA" id="ARBA00022692"/>
    </source>
</evidence>
<feature type="transmembrane region" description="Helical" evidence="7">
    <location>
        <begin position="195"/>
        <end position="214"/>
    </location>
</feature>
<dbReference type="Proteomes" id="UP001299235">
    <property type="component" value="Unassembled WGS sequence"/>
</dbReference>
<feature type="transmembrane region" description="Helical" evidence="7">
    <location>
        <begin position="105"/>
        <end position="124"/>
    </location>
</feature>
<keyword evidence="10" id="KW-1185">Reference proteome</keyword>
<name>A0ABS8ES84_9FIRM</name>
<feature type="transmembrane region" description="Helical" evidence="7">
    <location>
        <begin position="170"/>
        <end position="189"/>
    </location>
</feature>
<keyword evidence="5 7" id="KW-1133">Transmembrane helix</keyword>
<feature type="transmembrane region" description="Helical" evidence="7">
    <location>
        <begin position="226"/>
        <end position="247"/>
    </location>
</feature>
<evidence type="ECO:0000256" key="3">
    <source>
        <dbReference type="ARBA" id="ARBA00022475"/>
    </source>
</evidence>
<evidence type="ECO:0000313" key="9">
    <source>
        <dbReference type="EMBL" id="MCC2148028.1"/>
    </source>
</evidence>
<protein>
    <submittedName>
        <fullName evidence="9">ABC transporter permease</fullName>
    </submittedName>
</protein>
<dbReference type="PROSITE" id="PS50928">
    <property type="entry name" value="ABC_TM1"/>
    <property type="match status" value="1"/>
</dbReference>
<evidence type="ECO:0000259" key="8">
    <source>
        <dbReference type="PROSITE" id="PS50928"/>
    </source>
</evidence>
<dbReference type="Pfam" id="PF00528">
    <property type="entry name" value="BPD_transp_1"/>
    <property type="match status" value="1"/>
</dbReference>
<evidence type="ECO:0000256" key="5">
    <source>
        <dbReference type="ARBA" id="ARBA00022989"/>
    </source>
</evidence>
<sequence>MWKKGIRVIVSFVVVLLVWQIACTVTNANATLFPSPVKVGEEFVKLFTQGLEGSTSHVTLPGHIRISLLRFATGYVLAAVSAILLGLILGSLPKVFQFINPILQIIRPIAPVAFLPFIVFWFGIGDVPAIVIIFIAGFFPILLSVVAAVQHVDGIYYKIANSFGVGKVKTLFGIVFPAIFTQIANALRLALGTSWIFLVSGEMVGAQSGLGFLIMDSKNCMRFDALLATMITIGVIGFILDGLLRFAEKAISTKIGFGV</sequence>
<keyword evidence="3" id="KW-1003">Cell membrane</keyword>